<dbReference type="Proteomes" id="UP001341840">
    <property type="component" value="Unassembled WGS sequence"/>
</dbReference>
<name>A0ABU6QLN2_9FABA</name>
<dbReference type="PANTHER" id="PTHR47381:SF3">
    <property type="entry name" value="ALPHA_BETA-HYDROLASES SUPERFAMILY PROTEIN"/>
    <property type="match status" value="1"/>
</dbReference>
<feature type="domain" description="Dienelactone hydrolase" evidence="2">
    <location>
        <begin position="167"/>
        <end position="283"/>
    </location>
</feature>
<dbReference type="Gene3D" id="3.40.50.1820">
    <property type="entry name" value="alpha/beta hydrolase"/>
    <property type="match status" value="1"/>
</dbReference>
<dbReference type="InterPro" id="IPR029058">
    <property type="entry name" value="AB_hydrolase_fold"/>
</dbReference>
<reference evidence="3 4" key="1">
    <citation type="journal article" date="2023" name="Plants (Basel)">
        <title>Bridging the Gap: Combining Genomics and Transcriptomics Approaches to Understand Stylosanthes scabra, an Orphan Legume from the Brazilian Caatinga.</title>
        <authorList>
            <person name="Ferreira-Neto J.R.C."/>
            <person name="da Silva M.D."/>
            <person name="Binneck E."/>
            <person name="de Melo N.F."/>
            <person name="da Silva R.H."/>
            <person name="de Melo A.L.T.M."/>
            <person name="Pandolfi V."/>
            <person name="Bustamante F.O."/>
            <person name="Brasileiro-Vidal A.C."/>
            <person name="Benko-Iseppon A.M."/>
        </authorList>
    </citation>
    <scope>NUCLEOTIDE SEQUENCE [LARGE SCALE GENOMIC DNA]</scope>
    <source>
        <tissue evidence="3">Leaves</tissue>
    </source>
</reference>
<keyword evidence="1" id="KW-0732">Signal</keyword>
<feature type="signal peptide" evidence="1">
    <location>
        <begin position="1"/>
        <end position="17"/>
    </location>
</feature>
<evidence type="ECO:0000256" key="1">
    <source>
        <dbReference type="SAM" id="SignalP"/>
    </source>
</evidence>
<comment type="caution">
    <text evidence="3">The sequence shown here is derived from an EMBL/GenBank/DDBJ whole genome shotgun (WGS) entry which is preliminary data.</text>
</comment>
<evidence type="ECO:0000313" key="4">
    <source>
        <dbReference type="Proteomes" id="UP001341840"/>
    </source>
</evidence>
<dbReference type="PANTHER" id="PTHR47381">
    <property type="entry name" value="ALPHA/BETA-HYDROLASES SUPERFAMILY PROTEIN"/>
    <property type="match status" value="1"/>
</dbReference>
<evidence type="ECO:0000259" key="2">
    <source>
        <dbReference type="Pfam" id="PF01738"/>
    </source>
</evidence>
<feature type="chain" id="PRO_5046080310" description="Dienelactone hydrolase domain-containing protein" evidence="1">
    <location>
        <begin position="18"/>
        <end position="433"/>
    </location>
</feature>
<gene>
    <name evidence="3" type="ORF">PIB30_062526</name>
</gene>
<protein>
    <recommendedName>
        <fullName evidence="2">Dienelactone hydrolase domain-containing protein</fullName>
    </recommendedName>
</protein>
<sequence length="433" mass="48336">MDIISIFFFFFLTLTTSAPSVTSRTTNPRNLHINICGRRTQSACSVTKPVTVSVIPQQTHTLTHSNIITKQQEEAIEAQNKLRYEYLQVLLSRRTPVPLTVELAKPVTKLSPQDVPPTQEEEEILASAPKANIPNLQDLLKEENLYLTVEEGDQGQMPVLILSLKGKTKAERRPAVVCLHSTYGYKEALRPLLEAYASRGYVAIAVDSRYHGERATTATAYQDALVSAWRTGKTMPFIYDTVWDLIKLADYLSLREDIDPFRIGVTGISLGGLHSWFAAFADPRYAVSAPIIAVQGFRWAIDNNMFQARVDTIKPVFETARVDLGKSEIDSEVVEKVWDRIAPGLDSKFDSPYSIPSIAPRPLIILNGADDPRCPIGGLVTPESNARQAYAEFNSSDNFKIIIEPGVGHELTKLQIKESSDWFDRFLKPKLVS</sequence>
<dbReference type="SUPFAM" id="SSF53474">
    <property type="entry name" value="alpha/beta-Hydrolases"/>
    <property type="match status" value="1"/>
</dbReference>
<dbReference type="InterPro" id="IPR002925">
    <property type="entry name" value="Dienelactn_hydro"/>
</dbReference>
<keyword evidence="4" id="KW-1185">Reference proteome</keyword>
<dbReference type="Pfam" id="PF01738">
    <property type="entry name" value="DLH"/>
    <property type="match status" value="1"/>
</dbReference>
<dbReference type="EMBL" id="JASCZI010000582">
    <property type="protein sequence ID" value="MED6112530.1"/>
    <property type="molecule type" value="Genomic_DNA"/>
</dbReference>
<organism evidence="3 4">
    <name type="scientific">Stylosanthes scabra</name>
    <dbReference type="NCBI Taxonomy" id="79078"/>
    <lineage>
        <taxon>Eukaryota</taxon>
        <taxon>Viridiplantae</taxon>
        <taxon>Streptophyta</taxon>
        <taxon>Embryophyta</taxon>
        <taxon>Tracheophyta</taxon>
        <taxon>Spermatophyta</taxon>
        <taxon>Magnoliopsida</taxon>
        <taxon>eudicotyledons</taxon>
        <taxon>Gunneridae</taxon>
        <taxon>Pentapetalae</taxon>
        <taxon>rosids</taxon>
        <taxon>fabids</taxon>
        <taxon>Fabales</taxon>
        <taxon>Fabaceae</taxon>
        <taxon>Papilionoideae</taxon>
        <taxon>50 kb inversion clade</taxon>
        <taxon>dalbergioids sensu lato</taxon>
        <taxon>Dalbergieae</taxon>
        <taxon>Pterocarpus clade</taxon>
        <taxon>Stylosanthes</taxon>
    </lineage>
</organism>
<evidence type="ECO:0000313" key="3">
    <source>
        <dbReference type="EMBL" id="MED6112530.1"/>
    </source>
</evidence>
<accession>A0ABU6QLN2</accession>
<proteinExistence type="predicted"/>